<evidence type="ECO:0000313" key="2">
    <source>
        <dbReference type="Proteomes" id="UP000603640"/>
    </source>
</evidence>
<dbReference type="RefSeq" id="WP_187066551.1">
    <property type="nucleotide sequence ID" value="NZ_JACRVF010000001.1"/>
</dbReference>
<comment type="caution">
    <text evidence="1">The sequence shown here is derived from an EMBL/GenBank/DDBJ whole genome shotgun (WGS) entry which is preliminary data.</text>
</comment>
<organism evidence="1 2">
    <name type="scientific">Pontibacter cellulosilyticus</name>
    <dbReference type="NCBI Taxonomy" id="1720253"/>
    <lineage>
        <taxon>Bacteria</taxon>
        <taxon>Pseudomonadati</taxon>
        <taxon>Bacteroidota</taxon>
        <taxon>Cytophagia</taxon>
        <taxon>Cytophagales</taxon>
        <taxon>Hymenobacteraceae</taxon>
        <taxon>Pontibacter</taxon>
    </lineage>
</organism>
<proteinExistence type="predicted"/>
<name>A0A923SIC9_9BACT</name>
<protein>
    <submittedName>
        <fullName evidence="1">Uncharacterized protein</fullName>
    </submittedName>
</protein>
<dbReference type="EMBL" id="JACRVF010000001">
    <property type="protein sequence ID" value="MBC5992618.1"/>
    <property type="molecule type" value="Genomic_DNA"/>
</dbReference>
<gene>
    <name evidence="1" type="ORF">H8S84_07215</name>
</gene>
<dbReference type="Proteomes" id="UP000603640">
    <property type="component" value="Unassembled WGS sequence"/>
</dbReference>
<sequence length="217" mass="22859">MKAQQTISKLVIKEKEVYQVGPDNVLLADTLVMHRKASIQFNPELPAFIGVNTAFIGKDCRIVAKGLDGSLRRTGVSGSDGQNGSNIEANMHFETLGSLTIDARGGNGDTGEDGVTELVSTTKTDGDGTYKSAAPVRAAKIGRAGGRGGNGGNVKFTYSTSGLILRFNQYRKQNAIIILQKGGTGGKPGRYGKITGQDGKDGEVKLVNMNLPGNKTE</sequence>
<keyword evidence="2" id="KW-1185">Reference proteome</keyword>
<dbReference type="AlphaFoldDB" id="A0A923SIC9"/>
<evidence type="ECO:0000313" key="1">
    <source>
        <dbReference type="EMBL" id="MBC5992618.1"/>
    </source>
</evidence>
<accession>A0A923SIC9</accession>
<reference evidence="1" key="1">
    <citation type="submission" date="2020-08" db="EMBL/GenBank/DDBJ databases">
        <title>Pontibacter sp. SD6 16S ribosomal RNA gene Genome sequencing and assembly.</title>
        <authorList>
            <person name="Kang M."/>
        </authorList>
    </citation>
    <scope>NUCLEOTIDE SEQUENCE</scope>
    <source>
        <strain evidence="1">SD6</strain>
    </source>
</reference>